<reference evidence="3" key="1">
    <citation type="submission" date="2016-07" db="EMBL/GenBank/DDBJ databases">
        <title>Phaeobacter portensis sp. nov., a tropodithietic acid producing bacterium isolated from a German harbor.</title>
        <authorList>
            <person name="Freese H.M."/>
            <person name="Bunk B."/>
            <person name="Breider S."/>
            <person name="Brinkhoff T."/>
        </authorList>
    </citation>
    <scope>NUCLEOTIDE SEQUENCE [LARGE SCALE GENOMIC DNA]</scope>
    <source>
        <strain evidence="3">P97</strain>
    </source>
</reference>
<proteinExistence type="predicted"/>
<evidence type="ECO:0008006" key="4">
    <source>
        <dbReference type="Google" id="ProtNLM"/>
    </source>
</evidence>
<dbReference type="KEGG" id="php:PhaeoP97_03042"/>
<accession>A0A1L3I8I6</accession>
<protein>
    <recommendedName>
        <fullName evidence="4">Phospholipase A2</fullName>
    </recommendedName>
</protein>
<evidence type="ECO:0000313" key="2">
    <source>
        <dbReference type="EMBL" id="APG48417.1"/>
    </source>
</evidence>
<dbReference type="EMBL" id="CP016364">
    <property type="protein sequence ID" value="APG48417.1"/>
    <property type="molecule type" value="Genomic_DNA"/>
</dbReference>
<keyword evidence="3" id="KW-1185">Reference proteome</keyword>
<dbReference type="STRING" id="1844006.PhaeoP97_03042"/>
<evidence type="ECO:0000256" key="1">
    <source>
        <dbReference type="SAM" id="SignalP"/>
    </source>
</evidence>
<feature type="chain" id="PRO_5012091924" description="Phospholipase A2" evidence="1">
    <location>
        <begin position="29"/>
        <end position="189"/>
    </location>
</feature>
<dbReference type="AlphaFoldDB" id="A0A1L3I8I6"/>
<name>A0A1L3I8I6_9RHOB</name>
<dbReference type="RefSeq" id="WP_237028949.1">
    <property type="nucleotide sequence ID" value="NZ_CP016364.1"/>
</dbReference>
<gene>
    <name evidence="2" type="ORF">PhaeoP97_03042</name>
</gene>
<organism evidence="2 3">
    <name type="scientific">Phaeobacter porticola</name>
    <dbReference type="NCBI Taxonomy" id="1844006"/>
    <lineage>
        <taxon>Bacteria</taxon>
        <taxon>Pseudomonadati</taxon>
        <taxon>Pseudomonadota</taxon>
        <taxon>Alphaproteobacteria</taxon>
        <taxon>Rhodobacterales</taxon>
        <taxon>Roseobacteraceae</taxon>
        <taxon>Phaeobacter</taxon>
    </lineage>
</organism>
<evidence type="ECO:0000313" key="3">
    <source>
        <dbReference type="Proteomes" id="UP000183859"/>
    </source>
</evidence>
<feature type="signal peptide" evidence="1">
    <location>
        <begin position="1"/>
        <end position="28"/>
    </location>
</feature>
<keyword evidence="1" id="KW-0732">Signal</keyword>
<dbReference type="Proteomes" id="UP000183859">
    <property type="component" value="Chromosome"/>
</dbReference>
<sequence length="189" mass="19944" precursor="true">MRLRPDWRYGVAGALSVLQALSASVAIASDDMPPGLWNRSEGAAHRGLMQVAREAGHKPSPFVTDGCSGGLSAIWRQLSGQPDPNLGAAGGPPFETCCVAHDRRYHNADGATDAVASQIARLQADVALRSCVETRLTDLGGVATPIASAMYHAVRFGGGPCSGLSWRWGYGYDACDAVFRPVFGEDARD</sequence>